<dbReference type="RefSeq" id="WP_211532340.1">
    <property type="nucleotide sequence ID" value="NZ_CP058560.1"/>
</dbReference>
<comment type="pathway">
    <text evidence="1">Cofactor biosynthesis; thiamine diphosphate biosynthesis; thiamine diphosphate from thiamine phosphate: step 1/1.</text>
</comment>
<feature type="binding site" evidence="1">
    <location>
        <position position="45"/>
    </location>
    <ligand>
        <name>Mg(2+)</name>
        <dbReference type="ChEBI" id="CHEBI:18420"/>
        <label>3</label>
    </ligand>
</feature>
<feature type="binding site" evidence="1">
    <location>
        <position position="348"/>
    </location>
    <ligand>
        <name>substrate</name>
    </ligand>
</feature>
<dbReference type="PANTHER" id="PTHR30270:SF3">
    <property type="entry name" value="THIAMINE-MONOPHOSPHATE KINASE"/>
    <property type="match status" value="1"/>
</dbReference>
<comment type="miscellaneous">
    <text evidence="1">Reaction mechanism of ThiL seems to utilize a direct, inline transfer of the gamma-phosphate of ATP to TMP rather than a phosphorylated enzyme intermediate.</text>
</comment>
<dbReference type="AlphaFoldDB" id="A0A8T8K8D5"/>
<dbReference type="InterPro" id="IPR006283">
    <property type="entry name" value="ThiL-like"/>
</dbReference>
<keyword evidence="5" id="KW-1185">Reference proteome</keyword>
<dbReference type="InterPro" id="IPR036676">
    <property type="entry name" value="PurM-like_C_sf"/>
</dbReference>
<dbReference type="InterPro" id="IPR016188">
    <property type="entry name" value="PurM-like_N"/>
</dbReference>
<keyword evidence="1" id="KW-0067">ATP-binding</keyword>
<feature type="binding site" evidence="1">
    <location>
        <position position="242"/>
    </location>
    <ligand>
        <name>Mg(2+)</name>
        <dbReference type="ChEBI" id="CHEBI:18420"/>
        <label>3</label>
    </ligand>
</feature>
<evidence type="ECO:0000256" key="1">
    <source>
        <dbReference type="HAMAP-Rule" id="MF_02128"/>
    </source>
</evidence>
<dbReference type="PANTHER" id="PTHR30270">
    <property type="entry name" value="THIAMINE-MONOPHOSPHATE KINASE"/>
    <property type="match status" value="1"/>
</dbReference>
<dbReference type="SUPFAM" id="SSF55326">
    <property type="entry name" value="PurM N-terminal domain-like"/>
    <property type="match status" value="1"/>
</dbReference>
<keyword evidence="1" id="KW-0547">Nucleotide-binding</keyword>
<dbReference type="InterPro" id="IPR036921">
    <property type="entry name" value="PurM-like_N_sf"/>
</dbReference>
<dbReference type="GO" id="GO:0009229">
    <property type="term" value="P:thiamine diphosphate biosynthetic process"/>
    <property type="evidence" value="ECO:0007669"/>
    <property type="project" value="UniProtKB-UniRule"/>
</dbReference>
<feature type="binding site" evidence="1">
    <location>
        <position position="94"/>
    </location>
    <ligand>
        <name>Mg(2+)</name>
        <dbReference type="ChEBI" id="CHEBI:18420"/>
        <label>3</label>
    </ligand>
</feature>
<dbReference type="CDD" id="cd02194">
    <property type="entry name" value="ThiL"/>
    <property type="match status" value="1"/>
</dbReference>
<accession>A0A8T8K8D5</accession>
<proteinExistence type="inferred from homology"/>
<dbReference type="Gene3D" id="3.90.650.10">
    <property type="entry name" value="PurM-like C-terminal domain"/>
    <property type="match status" value="1"/>
</dbReference>
<feature type="domain" description="PurM-like N-terminal" evidence="2">
    <location>
        <begin position="43"/>
        <end position="159"/>
    </location>
</feature>
<comment type="function">
    <text evidence="1">Catalyzes the ATP-dependent phosphorylation of thiamine-monophosphate (TMP) to form thiamine-pyrophosphate (TPP), the active form of vitamin B1.</text>
</comment>
<feature type="binding site" evidence="1">
    <location>
        <position position="65"/>
    </location>
    <ligand>
        <name>Mg(2+)</name>
        <dbReference type="ChEBI" id="CHEBI:18420"/>
        <label>1</label>
    </ligand>
</feature>
<comment type="similarity">
    <text evidence="1">Belongs to the thiamine-monophosphate kinase family.</text>
</comment>
<dbReference type="SUPFAM" id="SSF56042">
    <property type="entry name" value="PurM C-terminal domain-like"/>
    <property type="match status" value="1"/>
</dbReference>
<feature type="binding site" evidence="1">
    <location>
        <position position="66"/>
    </location>
    <ligand>
        <name>Mg(2+)</name>
        <dbReference type="ChEBI" id="CHEBI:18420"/>
        <label>1</label>
    </ligand>
</feature>
<protein>
    <recommendedName>
        <fullName evidence="1">Thiamine-monophosphate kinase</fullName>
        <shortName evidence="1">TMP kinase</shortName>
        <shortName evidence="1">Thiamine-phosphate kinase</shortName>
        <ecNumber evidence="1">2.7.4.16</ecNumber>
    </recommendedName>
</protein>
<feature type="binding site" evidence="1">
    <location>
        <position position="297"/>
    </location>
    <ligand>
        <name>substrate</name>
    </ligand>
</feature>
<dbReference type="GO" id="GO:0005524">
    <property type="term" value="F:ATP binding"/>
    <property type="evidence" value="ECO:0007669"/>
    <property type="project" value="UniProtKB-UniRule"/>
</dbReference>
<organism evidence="4 5">
    <name type="scientific">Methanobacterium alkalithermotolerans</name>
    <dbReference type="NCBI Taxonomy" id="2731220"/>
    <lineage>
        <taxon>Archaea</taxon>
        <taxon>Methanobacteriati</taxon>
        <taxon>Methanobacteriota</taxon>
        <taxon>Methanomada group</taxon>
        <taxon>Methanobacteria</taxon>
        <taxon>Methanobacteriales</taxon>
        <taxon>Methanobacteriaceae</taxon>
        <taxon>Methanobacterium</taxon>
    </lineage>
</organism>
<dbReference type="HAMAP" id="MF_02128">
    <property type="entry name" value="TMP_kinase"/>
    <property type="match status" value="1"/>
</dbReference>
<keyword evidence="1 4" id="KW-0418">Kinase</keyword>
<keyword evidence="1" id="KW-0479">Metal-binding</keyword>
<dbReference type="Gene3D" id="3.30.1330.10">
    <property type="entry name" value="PurM-like, N-terminal domain"/>
    <property type="match status" value="1"/>
</dbReference>
<evidence type="ECO:0000259" key="2">
    <source>
        <dbReference type="Pfam" id="PF00586"/>
    </source>
</evidence>
<feature type="binding site" evidence="1">
    <location>
        <position position="245"/>
    </location>
    <ligand>
        <name>Mg(2+)</name>
        <dbReference type="ChEBI" id="CHEBI:18420"/>
        <label>5</label>
    </ligand>
</feature>
<feature type="binding site" evidence="1">
    <location>
        <position position="64"/>
    </location>
    <ligand>
        <name>Mg(2+)</name>
        <dbReference type="ChEBI" id="CHEBI:18420"/>
        <label>4</label>
    </ligand>
</feature>
<reference evidence="4" key="1">
    <citation type="submission" date="2020-07" db="EMBL/GenBank/DDBJ databases">
        <title>Methanobacterium. sp. MethCan genome.</title>
        <authorList>
            <person name="Postec A."/>
            <person name="Quemeneur M."/>
        </authorList>
    </citation>
    <scope>NUCLEOTIDE SEQUENCE</scope>
    <source>
        <strain evidence="4">MethCAN</strain>
    </source>
</reference>
<dbReference type="EMBL" id="CP058560">
    <property type="protein sequence ID" value="QUH23383.1"/>
    <property type="molecule type" value="Genomic_DNA"/>
</dbReference>
<comment type="catalytic activity">
    <reaction evidence="1">
        <text>thiamine phosphate + ATP = thiamine diphosphate + ADP</text>
        <dbReference type="Rhea" id="RHEA:15913"/>
        <dbReference type="ChEBI" id="CHEBI:30616"/>
        <dbReference type="ChEBI" id="CHEBI:37575"/>
        <dbReference type="ChEBI" id="CHEBI:58937"/>
        <dbReference type="ChEBI" id="CHEBI:456216"/>
        <dbReference type="EC" id="2.7.4.16"/>
    </reaction>
</comment>
<dbReference type="Pfam" id="PF02769">
    <property type="entry name" value="AIRS_C"/>
    <property type="match status" value="1"/>
</dbReference>
<keyword evidence="1 4" id="KW-0808">Transferase</keyword>
<feature type="binding site" evidence="1">
    <location>
        <position position="167"/>
    </location>
    <ligand>
        <name>ATP</name>
        <dbReference type="ChEBI" id="CHEBI:30616"/>
    </ligand>
</feature>
<dbReference type="PIRSF" id="PIRSF005303">
    <property type="entry name" value="Thiam_monoph_kin"/>
    <property type="match status" value="1"/>
</dbReference>
<feature type="binding site" evidence="1">
    <location>
        <position position="66"/>
    </location>
    <ligand>
        <name>Mg(2+)</name>
        <dbReference type="ChEBI" id="CHEBI:18420"/>
        <label>2</label>
    </ligand>
</feature>
<gene>
    <name evidence="1 4" type="primary">thiL</name>
    <name evidence="4" type="ORF">HYG87_06210</name>
</gene>
<comment type="caution">
    <text evidence="1">Lacks conserved residue(s) required for the propagation of feature annotation.</text>
</comment>
<dbReference type="KEGG" id="meme:HYG87_06210"/>
<dbReference type="Pfam" id="PF00586">
    <property type="entry name" value="AIRS"/>
    <property type="match status" value="1"/>
</dbReference>
<evidence type="ECO:0000313" key="4">
    <source>
        <dbReference type="EMBL" id="QUH23383.1"/>
    </source>
</evidence>
<dbReference type="EC" id="2.7.4.16" evidence="1"/>
<feature type="binding site" evidence="1">
    <location>
        <position position="142"/>
    </location>
    <ligand>
        <name>Mg(2+)</name>
        <dbReference type="ChEBI" id="CHEBI:18420"/>
        <label>1</label>
    </ligand>
</feature>
<dbReference type="OrthoDB" id="45909at2157"/>
<evidence type="ECO:0000259" key="3">
    <source>
        <dbReference type="Pfam" id="PF02769"/>
    </source>
</evidence>
<keyword evidence="1" id="KW-0460">Magnesium</keyword>
<feature type="binding site" evidence="1">
    <location>
        <position position="73"/>
    </location>
    <ligand>
        <name>substrate</name>
    </ligand>
</feature>
<name>A0A8T8K8D5_9EURY</name>
<feature type="binding site" evidence="1">
    <location>
        <position position="94"/>
    </location>
    <ligand>
        <name>Mg(2+)</name>
        <dbReference type="ChEBI" id="CHEBI:18420"/>
        <label>2</label>
    </ligand>
</feature>
<feature type="binding site" evidence="1">
    <location>
        <position position="244"/>
    </location>
    <ligand>
        <name>ATP</name>
        <dbReference type="ChEBI" id="CHEBI:30616"/>
    </ligand>
</feature>
<dbReference type="GO" id="GO:0009030">
    <property type="term" value="F:thiamine-phosphate kinase activity"/>
    <property type="evidence" value="ECO:0007669"/>
    <property type="project" value="UniProtKB-UniRule"/>
</dbReference>
<feature type="binding site" evidence="1">
    <location>
        <position position="94"/>
    </location>
    <ligand>
        <name>Mg(2+)</name>
        <dbReference type="ChEBI" id="CHEBI:18420"/>
        <label>4</label>
    </ligand>
</feature>
<sequence>MPSKKHIISDLGEKKLIHRIIKKTHNLQQDYYSKHPLIKKSLGDDAALMDLSEIGPSKNFLVVSSDMLLAKTHFPSQMSPRERGWKIVTVNVSDISAMGAIPQGLILSIGLPGDMEIRQFDELMDGVLEACNYYHIPLLGGDTNESSQMVLSGTIIGSVEKSKALMKSGARPGDIVAVSGDLGLAAAGFEILLSSTLDQDKIKSILPEKIIKKVIQKALKPQAKIKEGIIAAQSGNVTALTDITDGLASELEEILKASDLPLGIRIYEDKIPLPDEVKKIGEFFSKKPLDMALHYGEDFELLFCIKKDALASLKDKIKLMVVGEVTSTGNMEIVDKKGNINILPPGGYQHLEG</sequence>
<keyword evidence="1" id="KW-0784">Thiamine biosynthesis</keyword>
<dbReference type="Proteomes" id="UP000681041">
    <property type="component" value="Chromosome"/>
</dbReference>
<dbReference type="GO" id="GO:0000287">
    <property type="term" value="F:magnesium ion binding"/>
    <property type="evidence" value="ECO:0007669"/>
    <property type="project" value="UniProtKB-UniRule"/>
</dbReference>
<dbReference type="GO" id="GO:0009228">
    <property type="term" value="P:thiamine biosynthetic process"/>
    <property type="evidence" value="ECO:0007669"/>
    <property type="project" value="UniProtKB-KW"/>
</dbReference>
<evidence type="ECO:0000313" key="5">
    <source>
        <dbReference type="Proteomes" id="UP000681041"/>
    </source>
</evidence>
<feature type="binding site" evidence="1">
    <location>
        <begin position="141"/>
        <end position="142"/>
    </location>
    <ligand>
        <name>ATP</name>
        <dbReference type="ChEBI" id="CHEBI:30616"/>
    </ligand>
</feature>
<feature type="domain" description="PurM-like C-terminal" evidence="3">
    <location>
        <begin position="171"/>
        <end position="335"/>
    </location>
</feature>
<dbReference type="InterPro" id="IPR010918">
    <property type="entry name" value="PurM-like_C_dom"/>
</dbReference>
<dbReference type="GeneID" id="64820341"/>
<dbReference type="NCBIfam" id="TIGR01379">
    <property type="entry name" value="thiL"/>
    <property type="match status" value="1"/>
</dbReference>
<feature type="binding site" evidence="1">
    <location>
        <position position="45"/>
    </location>
    <ligand>
        <name>Mg(2+)</name>
        <dbReference type="ChEBI" id="CHEBI:18420"/>
        <label>4</label>
    </ligand>
</feature>